<dbReference type="OrthoDB" id="550575at2759"/>
<dbReference type="PANTHER" id="PTHR13382">
    <property type="entry name" value="MITOCHONDRIAL ATP SYNTHASE COUPLING FACTOR B"/>
    <property type="match status" value="1"/>
</dbReference>
<dbReference type="Gene3D" id="3.80.10.10">
    <property type="entry name" value="Ribonuclease Inhibitor"/>
    <property type="match status" value="1"/>
</dbReference>
<protein>
    <submittedName>
        <fullName evidence="2">Uncharacterized protein</fullName>
    </submittedName>
</protein>
<reference evidence="2 3" key="1">
    <citation type="journal article" date="2010" name="Science">
        <title>Genomic analysis of organismal complexity in the multicellular green alga Volvox carteri.</title>
        <authorList>
            <person name="Prochnik S.E."/>
            <person name="Umen J."/>
            <person name="Nedelcu A.M."/>
            <person name="Hallmann A."/>
            <person name="Miller S.M."/>
            <person name="Nishii I."/>
            <person name="Ferris P."/>
            <person name="Kuo A."/>
            <person name="Mitros T."/>
            <person name="Fritz-Laylin L.K."/>
            <person name="Hellsten U."/>
            <person name="Chapman J."/>
            <person name="Simakov O."/>
            <person name="Rensing S.A."/>
            <person name="Terry A."/>
            <person name="Pangilinan J."/>
            <person name="Kapitonov V."/>
            <person name="Jurka J."/>
            <person name="Salamov A."/>
            <person name="Shapiro H."/>
            <person name="Schmutz J."/>
            <person name="Grimwood J."/>
            <person name="Lindquist E."/>
            <person name="Lucas S."/>
            <person name="Grigoriev I.V."/>
            <person name="Schmitt R."/>
            <person name="Kirk D."/>
            <person name="Rokhsar D.S."/>
        </authorList>
    </citation>
    <scope>NUCLEOTIDE SEQUENCE [LARGE SCALE GENOMIC DNA]</scope>
    <source>
        <strain evidence="3">f. Nagariensis / Eve</strain>
    </source>
</reference>
<accession>D8TVF2</accession>
<dbReference type="GO" id="GO:0005930">
    <property type="term" value="C:axoneme"/>
    <property type="evidence" value="ECO:0007669"/>
    <property type="project" value="UniProtKB-SubCell"/>
</dbReference>
<dbReference type="InterPro" id="IPR050648">
    <property type="entry name" value="F-box_LRR-repeat"/>
</dbReference>
<dbReference type="InParanoid" id="D8TVF2"/>
<dbReference type="InterPro" id="IPR032675">
    <property type="entry name" value="LRR_dom_sf"/>
</dbReference>
<keyword evidence="3" id="KW-1185">Reference proteome</keyword>
<evidence type="ECO:0000313" key="3">
    <source>
        <dbReference type="Proteomes" id="UP000001058"/>
    </source>
</evidence>
<dbReference type="KEGG" id="vcn:VOLCADRAFT_90676"/>
<dbReference type="RefSeq" id="XP_002950248.1">
    <property type="nucleotide sequence ID" value="XM_002950202.1"/>
</dbReference>
<sequence>MRNVVAAKPSPGGSAASPAAAAANAAVATSAVPLFVHLTELDLTGSGNLAAGGLLAVEKLQEAAPNLRILRLDATGSMASAGVRLSAEPGQPGPGFPQLRVCELGLSRTDQILMLRPSRRYDCTCELLRRVVGASPLLHTLDVSGNLSIDDQLRLDQVRRVAEMRLAECGLDVPFPSATVFCGDAVANAAYESSTGEAAAEWYAVMRTAIAAETAALSVVVHCGGGEAAAVPNPQNGFTLRRQLLGCLGLEFRASLVGPLRVLRASRSLLASDAALHALAARFGGTLQLLDVSESLNVTDAGLLHIARSCTALTSLDVSGTAITDFGLRVLLALRYTGPGCAGAQDSGPASSADTAARSSYVVLRA</sequence>
<comment type="subcellular location">
    <subcellularLocation>
        <location evidence="1">Cytoplasm</location>
        <location evidence="1">Cytoskeleton</location>
        <location evidence="1">Cilium axoneme</location>
    </subcellularLocation>
</comment>
<dbReference type="Proteomes" id="UP000001058">
    <property type="component" value="Unassembled WGS sequence"/>
</dbReference>
<evidence type="ECO:0000256" key="1">
    <source>
        <dbReference type="ARBA" id="ARBA00004430"/>
    </source>
</evidence>
<dbReference type="SMART" id="SM00367">
    <property type="entry name" value="LRR_CC"/>
    <property type="match status" value="2"/>
</dbReference>
<dbReference type="InterPro" id="IPR006553">
    <property type="entry name" value="Leu-rich_rpt_Cys-con_subtyp"/>
</dbReference>
<dbReference type="EMBL" id="GL378339">
    <property type="protein sequence ID" value="EFJ48449.1"/>
    <property type="molecule type" value="Genomic_DNA"/>
</dbReference>
<dbReference type="STRING" id="3068.D8TVF2"/>
<dbReference type="GeneID" id="9619911"/>
<dbReference type="PANTHER" id="PTHR13382:SF68">
    <property type="entry name" value="AT02704P"/>
    <property type="match status" value="1"/>
</dbReference>
<name>D8TVF2_VOLCA</name>
<dbReference type="SUPFAM" id="SSF52047">
    <property type="entry name" value="RNI-like"/>
    <property type="match status" value="1"/>
</dbReference>
<dbReference type="AlphaFoldDB" id="D8TVF2"/>
<evidence type="ECO:0000313" key="2">
    <source>
        <dbReference type="EMBL" id="EFJ48449.1"/>
    </source>
</evidence>
<gene>
    <name evidence="2" type="ORF">VOLCADRAFT_90676</name>
</gene>
<proteinExistence type="predicted"/>
<organism evidence="3">
    <name type="scientific">Volvox carteri f. nagariensis</name>
    <dbReference type="NCBI Taxonomy" id="3068"/>
    <lineage>
        <taxon>Eukaryota</taxon>
        <taxon>Viridiplantae</taxon>
        <taxon>Chlorophyta</taxon>
        <taxon>core chlorophytes</taxon>
        <taxon>Chlorophyceae</taxon>
        <taxon>CS clade</taxon>
        <taxon>Chlamydomonadales</taxon>
        <taxon>Volvocaceae</taxon>
        <taxon>Volvox</taxon>
    </lineage>
</organism>